<sequence>MLESYLECLNQPALILSYSSLHLSNSPTPSTLLFANSNFLNLCGIQEFTKSTNWQTLIVPKYLSIFSTWLQEVSSSVSSVTTTCTIRLYQRILKDVTDIALSEKAYPTAKAEEIEIEWNGVCVNKEVIVLTGTVKPDNMTIINSDKGDLEDTKTPEEEFEVKESTPVEVEQHCCCADWRKVPQLVNLLSGGGEMGEMLRSHDWCRTPLGPVIKWPQSLLTSVSLCMTSTLPMAIWWGPEFTILYNDGYRGVAGEKHPAMFGMEGRKHWKELWGEVGPMANLAMKGECTYVENDPLFMIRKGFLEETYITWSYIPIRQEDGSVGGFLNPYVEVTERMIAERRLKTLRDIGAEAGLAKSANEVYSAIGNALAKNPYDITFAALYMHNTERDEDLEESYDVPIKSKTTSNILYLTQTVGTTEEHPSMFTEIDLSSSFATNKLQRAIKLAHDTRKIVTIDLGEWFGEIPVRGWETPSRQAVVSPILGSTQEGVLGVLVMGLNARTEYNEDYEGFVELVCRQTGSAIMSIYAYEEEVRRFKELAAIDKAKTAFFSSVSHELR</sequence>
<dbReference type="Proteomes" id="UP001479436">
    <property type="component" value="Unassembled WGS sequence"/>
</dbReference>
<protein>
    <submittedName>
        <fullName evidence="1">Uncharacterized protein</fullName>
    </submittedName>
</protein>
<dbReference type="EMBL" id="JASJQH010003908">
    <property type="protein sequence ID" value="KAK9759469.1"/>
    <property type="molecule type" value="Genomic_DNA"/>
</dbReference>
<evidence type="ECO:0000313" key="2">
    <source>
        <dbReference type="Proteomes" id="UP001479436"/>
    </source>
</evidence>
<evidence type="ECO:0000313" key="1">
    <source>
        <dbReference type="EMBL" id="KAK9759469.1"/>
    </source>
</evidence>
<organism evidence="1 2">
    <name type="scientific">Basidiobolus ranarum</name>
    <dbReference type="NCBI Taxonomy" id="34480"/>
    <lineage>
        <taxon>Eukaryota</taxon>
        <taxon>Fungi</taxon>
        <taxon>Fungi incertae sedis</taxon>
        <taxon>Zoopagomycota</taxon>
        <taxon>Entomophthoromycotina</taxon>
        <taxon>Basidiobolomycetes</taxon>
        <taxon>Basidiobolales</taxon>
        <taxon>Basidiobolaceae</taxon>
        <taxon>Basidiobolus</taxon>
    </lineage>
</organism>
<gene>
    <name evidence="1" type="ORF">K7432_017523</name>
</gene>
<name>A0ABR2WD88_9FUNG</name>
<keyword evidence="2" id="KW-1185">Reference proteome</keyword>
<dbReference type="SUPFAM" id="SSF55781">
    <property type="entry name" value="GAF domain-like"/>
    <property type="match status" value="1"/>
</dbReference>
<proteinExistence type="predicted"/>
<accession>A0ABR2WD88</accession>
<dbReference type="Gene3D" id="3.30.450.20">
    <property type="entry name" value="PAS domain"/>
    <property type="match status" value="1"/>
</dbReference>
<reference evidence="1 2" key="1">
    <citation type="submission" date="2023-04" db="EMBL/GenBank/DDBJ databases">
        <title>Genome of Basidiobolus ranarum AG-B5.</title>
        <authorList>
            <person name="Stajich J.E."/>
            <person name="Carter-House D."/>
            <person name="Gryganskyi A."/>
        </authorList>
    </citation>
    <scope>NUCLEOTIDE SEQUENCE [LARGE SCALE GENOMIC DNA]</scope>
    <source>
        <strain evidence="1 2">AG-B5</strain>
    </source>
</reference>
<comment type="caution">
    <text evidence="1">The sequence shown here is derived from an EMBL/GenBank/DDBJ whole genome shotgun (WGS) entry which is preliminary data.</text>
</comment>
<feature type="non-terminal residue" evidence="1">
    <location>
        <position position="557"/>
    </location>
</feature>